<dbReference type="Proteomes" id="UP000729913">
    <property type="component" value="Unassembled WGS sequence"/>
</dbReference>
<evidence type="ECO:0000256" key="10">
    <source>
        <dbReference type="PROSITE-ProRule" id="PRU00283"/>
    </source>
</evidence>
<accession>A0A8J5QMB3</accession>
<comment type="subcellular location">
    <subcellularLocation>
        <location evidence="1">Cytoplasm</location>
        <location evidence="1">Cytoskeleton</location>
    </subcellularLocation>
</comment>
<keyword evidence="6" id="KW-0067">ATP-binding</keyword>
<dbReference type="EMBL" id="JAAOIC020000054">
    <property type="protein sequence ID" value="KAG8035555.1"/>
    <property type="molecule type" value="Genomic_DNA"/>
</dbReference>
<evidence type="ECO:0000256" key="2">
    <source>
        <dbReference type="ARBA" id="ARBA00020751"/>
    </source>
</evidence>
<keyword evidence="7 11" id="KW-0175">Coiled coil</keyword>
<evidence type="ECO:0000256" key="5">
    <source>
        <dbReference type="ARBA" id="ARBA00022741"/>
    </source>
</evidence>
<feature type="region of interest" description="Disordered" evidence="12">
    <location>
        <begin position="637"/>
        <end position="671"/>
    </location>
</feature>
<evidence type="ECO:0000256" key="12">
    <source>
        <dbReference type="SAM" id="MobiDB-lite"/>
    </source>
</evidence>
<reference evidence="14" key="1">
    <citation type="submission" date="2020-03" db="EMBL/GenBank/DDBJ databases">
        <authorList>
            <person name="Chebbi M.A."/>
            <person name="Drezen J.M."/>
        </authorList>
    </citation>
    <scope>NUCLEOTIDE SEQUENCE</scope>
    <source>
        <tissue evidence="14">Whole body</tissue>
    </source>
</reference>
<proteinExistence type="inferred from homology"/>
<name>A0A8J5QMB3_9HYME</name>
<evidence type="ECO:0000256" key="11">
    <source>
        <dbReference type="SAM" id="Coils"/>
    </source>
</evidence>
<dbReference type="FunFam" id="2.60.200.20:FF:000001">
    <property type="entry name" value="Kinesin family member 1B"/>
    <property type="match status" value="1"/>
</dbReference>
<dbReference type="GO" id="GO:0005874">
    <property type="term" value="C:microtubule"/>
    <property type="evidence" value="ECO:0007669"/>
    <property type="project" value="UniProtKB-KW"/>
</dbReference>
<dbReference type="InterPro" id="IPR032405">
    <property type="entry name" value="Kinesin_assoc"/>
</dbReference>
<dbReference type="Pfam" id="PF12423">
    <property type="entry name" value="KIF1B"/>
    <property type="match status" value="1"/>
</dbReference>
<keyword evidence="9" id="KW-0206">Cytoskeleton</keyword>
<evidence type="ECO:0000256" key="7">
    <source>
        <dbReference type="ARBA" id="ARBA00023054"/>
    </source>
</evidence>
<dbReference type="Pfam" id="PF00498">
    <property type="entry name" value="FHA"/>
    <property type="match status" value="1"/>
</dbReference>
<dbReference type="GO" id="GO:0007018">
    <property type="term" value="P:microtubule-based movement"/>
    <property type="evidence" value="ECO:0007669"/>
    <property type="project" value="InterPro"/>
</dbReference>
<evidence type="ECO:0000256" key="1">
    <source>
        <dbReference type="ARBA" id="ARBA00004245"/>
    </source>
</evidence>
<dbReference type="AlphaFoldDB" id="A0A8J5QMB3"/>
<dbReference type="GO" id="GO:0005524">
    <property type="term" value="F:ATP binding"/>
    <property type="evidence" value="ECO:0007669"/>
    <property type="project" value="UniProtKB-KW"/>
</dbReference>
<comment type="caution">
    <text evidence="14">The sequence shown here is derived from an EMBL/GenBank/DDBJ whole genome shotgun (WGS) entry which is preliminary data.</text>
</comment>
<evidence type="ECO:0000313" key="15">
    <source>
        <dbReference type="Proteomes" id="UP000729913"/>
    </source>
</evidence>
<evidence type="ECO:0000256" key="8">
    <source>
        <dbReference type="ARBA" id="ARBA00023175"/>
    </source>
</evidence>
<evidence type="ECO:0000256" key="9">
    <source>
        <dbReference type="ARBA" id="ARBA00023212"/>
    </source>
</evidence>
<feature type="coiled-coil region" evidence="11">
    <location>
        <begin position="310"/>
        <end position="359"/>
    </location>
</feature>
<dbReference type="GO" id="GO:0008017">
    <property type="term" value="F:microtubule binding"/>
    <property type="evidence" value="ECO:0007669"/>
    <property type="project" value="InterPro"/>
</dbReference>
<comment type="caution">
    <text evidence="10">Lacks conserved residue(s) required for the propagation of feature annotation.</text>
</comment>
<dbReference type="PANTHER" id="PTHR47117">
    <property type="entry name" value="STAR-RELATED LIPID TRANSFER PROTEIN 9"/>
    <property type="match status" value="1"/>
</dbReference>
<dbReference type="InterPro" id="IPR022140">
    <property type="entry name" value="Kinesin-like_KIF1-typ"/>
</dbReference>
<dbReference type="CDD" id="cd22705">
    <property type="entry name" value="FHA_KIF1"/>
    <property type="match status" value="1"/>
</dbReference>
<keyword evidence="8" id="KW-0505">Motor protein</keyword>
<comment type="similarity">
    <text evidence="10">Belongs to the TRAFAC class myosin-kinesin ATPase superfamily. Kinesin family.</text>
</comment>
<dbReference type="InterPro" id="IPR001752">
    <property type="entry name" value="Kinesin_motor_dom"/>
</dbReference>
<evidence type="ECO:0000256" key="3">
    <source>
        <dbReference type="ARBA" id="ARBA00022490"/>
    </source>
</evidence>
<evidence type="ECO:0000256" key="4">
    <source>
        <dbReference type="ARBA" id="ARBA00022701"/>
    </source>
</evidence>
<feature type="domain" description="Kinesin motor" evidence="13">
    <location>
        <begin position="1"/>
        <end position="28"/>
    </location>
</feature>
<keyword evidence="4" id="KW-0493">Microtubule</keyword>
<keyword evidence="3" id="KW-0963">Cytoplasm</keyword>
<feature type="coiled-coil region" evidence="11">
    <location>
        <begin position="36"/>
        <end position="63"/>
    </location>
</feature>
<dbReference type="InterPro" id="IPR000253">
    <property type="entry name" value="FHA_dom"/>
</dbReference>
<dbReference type="Pfam" id="PF16183">
    <property type="entry name" value="Kinesin_assoc"/>
    <property type="match status" value="1"/>
</dbReference>
<keyword evidence="15" id="KW-1185">Reference proteome</keyword>
<dbReference type="PROSITE" id="PS50067">
    <property type="entry name" value="KINESIN_MOTOR_2"/>
    <property type="match status" value="1"/>
</dbReference>
<evidence type="ECO:0000256" key="6">
    <source>
        <dbReference type="ARBA" id="ARBA00022840"/>
    </source>
</evidence>
<evidence type="ECO:0000313" key="14">
    <source>
        <dbReference type="EMBL" id="KAG8035555.1"/>
    </source>
</evidence>
<dbReference type="OrthoDB" id="3176171at2759"/>
<evidence type="ECO:0000259" key="13">
    <source>
        <dbReference type="PROSITE" id="PS50067"/>
    </source>
</evidence>
<keyword evidence="5" id="KW-0547">Nucleotide-binding</keyword>
<organism evidence="14 15">
    <name type="scientific">Cotesia typhae</name>
    <dbReference type="NCBI Taxonomy" id="2053667"/>
    <lineage>
        <taxon>Eukaryota</taxon>
        <taxon>Metazoa</taxon>
        <taxon>Ecdysozoa</taxon>
        <taxon>Arthropoda</taxon>
        <taxon>Hexapoda</taxon>
        <taxon>Insecta</taxon>
        <taxon>Pterygota</taxon>
        <taxon>Neoptera</taxon>
        <taxon>Endopterygota</taxon>
        <taxon>Hymenoptera</taxon>
        <taxon>Apocrita</taxon>
        <taxon>Ichneumonoidea</taxon>
        <taxon>Braconidae</taxon>
        <taxon>Microgastrinae</taxon>
        <taxon>Cotesia</taxon>
    </lineage>
</organism>
<sequence length="773" mass="88793">MIAAVSPADINYDETLSTLRYADRAKQIVCKAVVNEDANAKLIRELKEEIQKLRELLKQEGIDFQEGPDGKISYEKKESRDEGAIIKPSKREEDLKEVRQRLPSHQTAEEAVDQLQASEKLIAELNETWEEKLKRTESIRLQREAVFAEMGVAVKEDGVTVGVFSPKKTPHLVNLNEDPLMSECLIYYIKDGYTRVGSAEANIPQDIQLCGPHILSEHCIFENHEGIIKLIPTAGALIYVNGREVSEPIILKTGSRVILGRNHVFRFNHPDQVRVRREKNSPAETPGNGETVDWNFAQIELLEKQGIDLKVEMEKRLLVLEEQFRKEKETADQLFEEERKKFEARIDALQKQVEEQSMTMSMYSSYTPEDFNNIEEDIFVNPLFDAESNWSEREFQLAGWAFRKWKYHQFTSLRDDLWGNAIFLKEANAISVELKKKVQFQFTLLTDALYSPLPPDLLPADDEEDEERPFPRTIVAVEVQDTKNGATHYWTLDKLRQRLELMREMYHNEAELSPTSPDYNIESITGGDPFYDRFPWFRMVGRSFVYLSNLMYPVPLIHKVAIVNEKGDVKGYLRVAVQAVIEENSEYSSGVRQSARISFKDDLFGSNNQRHGKRAALTNMEKSQQMIMLEERVVEGQTDGKENIKDEEEVCDGDSGRGDSSVASDMKEEELPDHLQPGVEFTFRVTVLQAMGISTEYADIFCQFNFLHRHDEAFSTEPVKNTGKGNPPGFYHVQNITVTVTKSFLDYLKSQPIVFEVFGHYQQHPLHKDAKLD</sequence>
<protein>
    <recommendedName>
        <fullName evidence="2">Kinesin-like protein unc-104</fullName>
    </recommendedName>
</protein>
<reference evidence="14" key="2">
    <citation type="submission" date="2021-04" db="EMBL/GenBank/DDBJ databases">
        <title>Genome-wide patterns of bracovirus chromosomal integration into multiple host tissues during parasitism.</title>
        <authorList>
            <person name="Chebbi M.A.C."/>
        </authorList>
    </citation>
    <scope>NUCLEOTIDE SEQUENCE</scope>
    <source>
        <tissue evidence="14">Whole body</tissue>
    </source>
</reference>
<gene>
    <name evidence="14" type="ORF">G9C98_000983</name>
</gene>
<dbReference type="PANTHER" id="PTHR47117:SF10">
    <property type="entry name" value="KINESIN-LIKE PROTEIN KIF1B"/>
    <property type="match status" value="1"/>
</dbReference>
<dbReference type="GO" id="GO:0003777">
    <property type="term" value="F:microtubule motor activity"/>
    <property type="evidence" value="ECO:0007669"/>
    <property type="project" value="InterPro"/>
</dbReference>